<evidence type="ECO:0000259" key="3">
    <source>
        <dbReference type="Pfam" id="PF00326"/>
    </source>
</evidence>
<dbReference type="InterPro" id="IPR037140">
    <property type="entry name" value="VHL_beta_dom_sf"/>
</dbReference>
<organism evidence="6 7">
    <name type="scientific">Roseiconus lacunae</name>
    <dbReference type="NCBI Taxonomy" id="2605694"/>
    <lineage>
        <taxon>Bacteria</taxon>
        <taxon>Pseudomonadati</taxon>
        <taxon>Planctomycetota</taxon>
        <taxon>Planctomycetia</taxon>
        <taxon>Pirellulales</taxon>
        <taxon>Pirellulaceae</taxon>
        <taxon>Roseiconus</taxon>
    </lineage>
</organism>
<sequence>MFPAAIDGQRRFGFFDGGTEEQGSPRGRSSGVQQRSELAVWISTISVVPKTENVPLSISFPRSRSIALFWTVIAVAVSVCMPVAAQPSSASRGQARQGSRTINQRIVARWIDSTHFTFLEELPDGERVTRQVDCESGEITTLNGPTNGRGGTLAGGPLPVSEISPTDTELTFVNEADEPVELFWIDLRGTPVSYGSVDPGTRRSQHTFSGHAWMVRSAAGKESERKFYGSLVASNRPIVAKISKTFEAPARLTRRPGRNRPRGGFRGALSPDQTMRFAIENEGEGDDSIATLKVWNEGQGRGAAKELLSVEDAGLADWSWSPDGQYLAGWKVSRHQPDLVTMVESSPKGGGRAKVHQHSYRLPGDPYDDYQLMVVKVGEGELVACDVPVVDFGRPRIRWMNEQTIVFEKVDRGHQRFRLFVVDANGGRSRTAIDESTETFIWTMHGPDVPLVTHLEGSDEVLYSSEASGYRHLYLIDLADESQAFIHSPGNSTKQTSTNTSLAVTQGDWLVRRIHQINEQSRTVDLIVGGFYADQDPYHRHLIRASLDDDNLVALTDADGDHSFEFSPESDYVITTSSRVDSPPLHQLRKVSDGGLVCDLVQAQRIDDSADYHAPIRFKAKGRDGSTDIWGNLYLPADFDPSQQQHYPIIEAIYAGPHDSHVPIRYLHEPRHSDLTSLGFAVVQIDGMGTANRSKAFHDVCWHNLKDAGFPDRVRWIQAIAKEHPALDDSRVGIFGTSAGGQNACGALLFHGDFYKSAYASCGCHDNRMDKASWNEQWMGYPVGPHYAASSNIDNAGRLEGNLFLVVGELDTNVPPESTYRLVDALIKANKDFDFLMVPSMGHSDGGRYGKRRMRDFFVRTLQPPGE</sequence>
<dbReference type="Gene3D" id="2.140.10.30">
    <property type="entry name" value="Dipeptidylpeptidase IV, N-terminal domain"/>
    <property type="match status" value="1"/>
</dbReference>
<evidence type="ECO:0000259" key="5">
    <source>
        <dbReference type="Pfam" id="PF01847"/>
    </source>
</evidence>
<dbReference type="PANTHER" id="PTHR11731:SF193">
    <property type="entry name" value="DIPEPTIDYL PEPTIDASE 9"/>
    <property type="match status" value="1"/>
</dbReference>
<dbReference type="PANTHER" id="PTHR11731">
    <property type="entry name" value="PROTEASE FAMILY S9B,C DIPEPTIDYL-PEPTIDASE IV-RELATED"/>
    <property type="match status" value="1"/>
</dbReference>
<evidence type="ECO:0000259" key="4">
    <source>
        <dbReference type="Pfam" id="PF00930"/>
    </source>
</evidence>
<reference evidence="6 7" key="1">
    <citation type="submission" date="2023-06" db="EMBL/GenBank/DDBJ databases">
        <title>Roseiconus lacunae JC819 isolated from Gulf of Mannar region, Tamil Nadu.</title>
        <authorList>
            <person name="Pk S."/>
            <person name="Ch S."/>
            <person name="Ch V.R."/>
        </authorList>
    </citation>
    <scope>NUCLEOTIDE SEQUENCE [LARGE SCALE GENOMIC DNA]</scope>
    <source>
        <strain evidence="6 7">JC819</strain>
    </source>
</reference>
<accession>A0ABT7PFK7</accession>
<dbReference type="EMBL" id="JASZZN010000004">
    <property type="protein sequence ID" value="MDM4015158.1"/>
    <property type="molecule type" value="Genomic_DNA"/>
</dbReference>
<feature type="domain" description="von Hippel-Lindau disease tumour suppressor beta" evidence="5">
    <location>
        <begin position="161"/>
        <end position="222"/>
    </location>
</feature>
<feature type="region of interest" description="Disordered" evidence="2">
    <location>
        <begin position="1"/>
        <end position="32"/>
    </location>
</feature>
<dbReference type="SUPFAM" id="SSF82171">
    <property type="entry name" value="DPP6 N-terminal domain-like"/>
    <property type="match status" value="1"/>
</dbReference>
<evidence type="ECO:0000313" key="6">
    <source>
        <dbReference type="EMBL" id="MDM4015158.1"/>
    </source>
</evidence>
<evidence type="ECO:0000256" key="1">
    <source>
        <dbReference type="ARBA" id="ARBA00010057"/>
    </source>
</evidence>
<dbReference type="Gene3D" id="2.60.40.780">
    <property type="entry name" value="von Hippel-Lindau disease tumour suppressor, beta domain"/>
    <property type="match status" value="1"/>
</dbReference>
<dbReference type="Pfam" id="PF00326">
    <property type="entry name" value="Peptidase_S9"/>
    <property type="match status" value="1"/>
</dbReference>
<dbReference type="Gene3D" id="3.40.50.1820">
    <property type="entry name" value="alpha/beta hydrolase"/>
    <property type="match status" value="1"/>
</dbReference>
<comment type="caution">
    <text evidence="6">The sequence shown here is derived from an EMBL/GenBank/DDBJ whole genome shotgun (WGS) entry which is preliminary data.</text>
</comment>
<evidence type="ECO:0000256" key="2">
    <source>
        <dbReference type="SAM" id="MobiDB-lite"/>
    </source>
</evidence>
<dbReference type="Proteomes" id="UP001239462">
    <property type="component" value="Unassembled WGS sequence"/>
</dbReference>
<dbReference type="InterPro" id="IPR029058">
    <property type="entry name" value="AB_hydrolase_fold"/>
</dbReference>
<dbReference type="InterPro" id="IPR001375">
    <property type="entry name" value="Peptidase_S9_cat"/>
</dbReference>
<name>A0ABT7PFK7_9BACT</name>
<dbReference type="RefSeq" id="WP_289162657.1">
    <property type="nucleotide sequence ID" value="NZ_JASZZN010000004.1"/>
</dbReference>
<dbReference type="InterPro" id="IPR036208">
    <property type="entry name" value="VHL_sf"/>
</dbReference>
<dbReference type="CDD" id="cd05468">
    <property type="entry name" value="pVHL"/>
    <property type="match status" value="1"/>
</dbReference>
<dbReference type="Pfam" id="PF01847">
    <property type="entry name" value="VHL"/>
    <property type="match status" value="1"/>
</dbReference>
<proteinExistence type="inferred from homology"/>
<feature type="domain" description="Peptidase S9 prolyl oligopeptidase catalytic" evidence="3">
    <location>
        <begin position="675"/>
        <end position="861"/>
    </location>
</feature>
<dbReference type="InterPro" id="IPR050278">
    <property type="entry name" value="Serine_Prot_S9B/DPPIV"/>
</dbReference>
<feature type="domain" description="Dipeptidylpeptidase IV N-terminal" evidence="4">
    <location>
        <begin position="319"/>
        <end position="584"/>
    </location>
</feature>
<dbReference type="SUPFAM" id="SSF53474">
    <property type="entry name" value="alpha/beta-Hydrolases"/>
    <property type="match status" value="1"/>
</dbReference>
<dbReference type="InterPro" id="IPR024053">
    <property type="entry name" value="VHL_beta_dom"/>
</dbReference>
<feature type="region of interest" description="Disordered" evidence="2">
    <location>
        <begin position="252"/>
        <end position="271"/>
    </location>
</feature>
<dbReference type="InterPro" id="IPR022772">
    <property type="entry name" value="VHL_tumour_suppress_b/a_dom"/>
</dbReference>
<dbReference type="SUPFAM" id="SSF49468">
    <property type="entry name" value="VHL"/>
    <property type="match status" value="1"/>
</dbReference>
<protein>
    <submittedName>
        <fullName evidence="6">Prolyl oligopeptidase family serine peptidase</fullName>
    </submittedName>
</protein>
<feature type="compositionally biased region" description="Basic residues" evidence="2">
    <location>
        <begin position="252"/>
        <end position="263"/>
    </location>
</feature>
<dbReference type="InterPro" id="IPR002469">
    <property type="entry name" value="Peptidase_S9B_N"/>
</dbReference>
<comment type="similarity">
    <text evidence="1">Belongs to the VHL family.</text>
</comment>
<keyword evidence="7" id="KW-1185">Reference proteome</keyword>
<gene>
    <name evidence="6" type="ORF">QTN89_06935</name>
</gene>
<dbReference type="Pfam" id="PF00930">
    <property type="entry name" value="DPPIV_N"/>
    <property type="match status" value="1"/>
</dbReference>
<evidence type="ECO:0000313" key="7">
    <source>
        <dbReference type="Proteomes" id="UP001239462"/>
    </source>
</evidence>